<sequence length="36" mass="4028">MIEGGERWFPALFVFCLLLPIFNKEPCDPVAAKCTA</sequence>
<gene>
    <name evidence="1" type="ORF">GGR96_003635</name>
</gene>
<keyword evidence="2" id="KW-1185">Reference proteome</keyword>
<evidence type="ECO:0000313" key="2">
    <source>
        <dbReference type="Proteomes" id="UP000556869"/>
    </source>
</evidence>
<organism evidence="1 2">
    <name type="scientific">Thalassospira tepidiphila</name>
    <dbReference type="NCBI Taxonomy" id="393657"/>
    <lineage>
        <taxon>Bacteria</taxon>
        <taxon>Pseudomonadati</taxon>
        <taxon>Pseudomonadota</taxon>
        <taxon>Alphaproteobacteria</taxon>
        <taxon>Rhodospirillales</taxon>
        <taxon>Thalassospiraceae</taxon>
        <taxon>Thalassospira</taxon>
    </lineage>
</organism>
<comment type="caution">
    <text evidence="1">The sequence shown here is derived from an EMBL/GenBank/DDBJ whole genome shotgun (WGS) entry which is preliminary data.</text>
</comment>
<name>A0ABX0X4U8_9PROT</name>
<reference evidence="1 2" key="1">
    <citation type="submission" date="2020-03" db="EMBL/GenBank/DDBJ databases">
        <title>Genomic Encyclopedia of Type Strains, Phase IV (KMG-IV): sequencing the most valuable type-strain genomes for metagenomic binning, comparative biology and taxonomic classification.</title>
        <authorList>
            <person name="Goeker M."/>
        </authorList>
    </citation>
    <scope>NUCLEOTIDE SEQUENCE [LARGE SCALE GENOMIC DNA]</scope>
    <source>
        <strain evidence="1 2">DSM 18888</strain>
    </source>
</reference>
<accession>A0ABX0X4U8</accession>
<dbReference type="Proteomes" id="UP000556869">
    <property type="component" value="Unassembled WGS sequence"/>
</dbReference>
<proteinExistence type="predicted"/>
<protein>
    <submittedName>
        <fullName evidence="1">Uncharacterized protein</fullName>
    </submittedName>
</protein>
<evidence type="ECO:0000313" key="1">
    <source>
        <dbReference type="EMBL" id="NJB76513.1"/>
    </source>
</evidence>
<dbReference type="EMBL" id="JAATJD010000003">
    <property type="protein sequence ID" value="NJB76513.1"/>
    <property type="molecule type" value="Genomic_DNA"/>
</dbReference>